<keyword evidence="6" id="KW-0732">Signal</keyword>
<evidence type="ECO:0000256" key="4">
    <source>
        <dbReference type="ARBA" id="ARBA00022801"/>
    </source>
</evidence>
<reference evidence="9" key="1">
    <citation type="journal article" date="2023" name="Mol. Phylogenet. Evol.">
        <title>Genome-scale phylogeny and comparative genomics of the fungal order Sordariales.</title>
        <authorList>
            <person name="Hensen N."/>
            <person name="Bonometti L."/>
            <person name="Westerberg I."/>
            <person name="Brannstrom I.O."/>
            <person name="Guillou S."/>
            <person name="Cros-Aarteil S."/>
            <person name="Calhoun S."/>
            <person name="Haridas S."/>
            <person name="Kuo A."/>
            <person name="Mondo S."/>
            <person name="Pangilinan J."/>
            <person name="Riley R."/>
            <person name="LaButti K."/>
            <person name="Andreopoulos B."/>
            <person name="Lipzen A."/>
            <person name="Chen C."/>
            <person name="Yan M."/>
            <person name="Daum C."/>
            <person name="Ng V."/>
            <person name="Clum A."/>
            <person name="Steindorff A."/>
            <person name="Ohm R.A."/>
            <person name="Martin F."/>
            <person name="Silar P."/>
            <person name="Natvig D.O."/>
            <person name="Lalanne C."/>
            <person name="Gautier V."/>
            <person name="Ament-Velasquez S.L."/>
            <person name="Kruys A."/>
            <person name="Hutchinson M.I."/>
            <person name="Powell A.J."/>
            <person name="Barry K."/>
            <person name="Miller A.N."/>
            <person name="Grigoriev I.V."/>
            <person name="Debuchy R."/>
            <person name="Gladieux P."/>
            <person name="Hiltunen Thoren M."/>
            <person name="Johannesson H."/>
        </authorList>
    </citation>
    <scope>NUCLEOTIDE SEQUENCE [LARGE SCALE GENOMIC DNA]</scope>
    <source>
        <strain evidence="9">CBS 340.73</strain>
    </source>
</reference>
<dbReference type="SUPFAM" id="SSF53474">
    <property type="entry name" value="alpha/beta-Hydrolases"/>
    <property type="match status" value="1"/>
</dbReference>
<feature type="compositionally biased region" description="Gly residues" evidence="7">
    <location>
        <begin position="631"/>
        <end position="644"/>
    </location>
</feature>
<protein>
    <recommendedName>
        <fullName evidence="6">Carboxypeptidase</fullName>
        <ecNumber evidence="6">3.4.16.-</ecNumber>
    </recommendedName>
</protein>
<dbReference type="PROSITE" id="PS00131">
    <property type="entry name" value="CARBOXYPEPT_SER_SER"/>
    <property type="match status" value="1"/>
</dbReference>
<dbReference type="InterPro" id="IPR029058">
    <property type="entry name" value="AB_hydrolase_fold"/>
</dbReference>
<feature type="signal peptide" evidence="6">
    <location>
        <begin position="1"/>
        <end position="30"/>
    </location>
</feature>
<evidence type="ECO:0000256" key="1">
    <source>
        <dbReference type="ARBA" id="ARBA00009431"/>
    </source>
</evidence>
<proteinExistence type="inferred from homology"/>
<accession>A0AAN6N9H9</accession>
<dbReference type="PANTHER" id="PTHR11802:SF404">
    <property type="entry name" value="CARBOXYPEPTIDASE"/>
    <property type="match status" value="1"/>
</dbReference>
<keyword evidence="2 6" id="KW-0121">Carboxypeptidase</keyword>
<dbReference type="InterPro" id="IPR018202">
    <property type="entry name" value="Ser_caboxypep_ser_AS"/>
</dbReference>
<evidence type="ECO:0000313" key="9">
    <source>
        <dbReference type="Proteomes" id="UP001303473"/>
    </source>
</evidence>
<organism evidence="8 9">
    <name type="scientific">Diplogelasinospora grovesii</name>
    <dbReference type="NCBI Taxonomy" id="303347"/>
    <lineage>
        <taxon>Eukaryota</taxon>
        <taxon>Fungi</taxon>
        <taxon>Dikarya</taxon>
        <taxon>Ascomycota</taxon>
        <taxon>Pezizomycotina</taxon>
        <taxon>Sordariomycetes</taxon>
        <taxon>Sordariomycetidae</taxon>
        <taxon>Sordariales</taxon>
        <taxon>Diplogelasinosporaceae</taxon>
        <taxon>Diplogelasinospora</taxon>
    </lineage>
</organism>
<keyword evidence="5" id="KW-0325">Glycoprotein</keyword>
<dbReference type="PRINTS" id="PR00724">
    <property type="entry name" value="CRBOXYPTASEC"/>
</dbReference>
<evidence type="ECO:0000256" key="6">
    <source>
        <dbReference type="RuleBase" id="RU361156"/>
    </source>
</evidence>
<comment type="similarity">
    <text evidence="1 6">Belongs to the peptidase S10 family.</text>
</comment>
<sequence>MPILSSSSSLAPFLISLVVAVLFAPRRGLAQFASHHAANLTTIVSPVDPGITITYKVPEGACNTVFDTQQQYTGWVSVPGEFPTNIFFWFVAARSPTSTLTLWLNGGPGSSSMFGFFSETGPCEVVERGADRLGTAARQWGWDRASNMLFVDQPNQVGFSYDVPTNGSIDLVTGQAGTPPEALPSNRTPATFLNGTFASLNANNTANTTNIAAVAIWHMLQGFLGAFPQYNPPDNGSSLGVNLFAESYGGKYGPVFAETWEEQNTKRQNGSLANSSTALDIHLVALGIVNGCVDDMVQGPYYTAMAVNNSYGLQLLSPVRASLANATFYQPGGCQDLITECRSKAASLDPENDGDVGSVNTACMSATNACNQLLEPYLESGRSVYDLAHQLPESFPPSFYVEYLNTRAVQDAISSVVNYTDASAQVYSAFLTTGDFERGPMIPKLASLLKSGVRIGLIYGDRDYICNWLGGEAVSLSIASTVGGVYSTNFPSSGYAPIIVNDSYIGGVVRQYGNLSFSRVYQAGHFVPAYQPETAFQVFARIIMGTSVSTGEIVSLTTYNTTGPLNATSSLSLPGSPTATCYLRNLESSCPTDTVQSILQDKGVIINGVWYAASSDWPGHTATSASSASGTSGGGGGGGSGGSGVAVSATQTLTGLFTATATPSQNGAPSTALPKAELLAGLFLGLSLLAILL</sequence>
<dbReference type="Gene3D" id="3.40.50.1820">
    <property type="entry name" value="alpha/beta hydrolase"/>
    <property type="match status" value="1"/>
</dbReference>
<dbReference type="AlphaFoldDB" id="A0AAN6N9H9"/>
<dbReference type="InterPro" id="IPR001563">
    <property type="entry name" value="Peptidase_S10"/>
</dbReference>
<evidence type="ECO:0000256" key="5">
    <source>
        <dbReference type="ARBA" id="ARBA00023180"/>
    </source>
</evidence>
<feature type="region of interest" description="Disordered" evidence="7">
    <location>
        <begin position="622"/>
        <end position="644"/>
    </location>
</feature>
<keyword evidence="3 6" id="KW-0645">Protease</keyword>
<dbReference type="InterPro" id="IPR033124">
    <property type="entry name" value="Ser_caboxypep_his_AS"/>
</dbReference>
<dbReference type="GO" id="GO:0000324">
    <property type="term" value="C:fungal-type vacuole"/>
    <property type="evidence" value="ECO:0007669"/>
    <property type="project" value="TreeGrafter"/>
</dbReference>
<evidence type="ECO:0000313" key="8">
    <source>
        <dbReference type="EMBL" id="KAK3941656.1"/>
    </source>
</evidence>
<evidence type="ECO:0000256" key="3">
    <source>
        <dbReference type="ARBA" id="ARBA00022670"/>
    </source>
</evidence>
<gene>
    <name evidence="8" type="ORF">QBC46DRAFT_353098</name>
</gene>
<dbReference type="EMBL" id="MU853781">
    <property type="protein sequence ID" value="KAK3941656.1"/>
    <property type="molecule type" value="Genomic_DNA"/>
</dbReference>
<evidence type="ECO:0000256" key="7">
    <source>
        <dbReference type="SAM" id="MobiDB-lite"/>
    </source>
</evidence>
<keyword evidence="4 6" id="KW-0378">Hydrolase</keyword>
<evidence type="ECO:0000256" key="2">
    <source>
        <dbReference type="ARBA" id="ARBA00022645"/>
    </source>
</evidence>
<dbReference type="PROSITE" id="PS00560">
    <property type="entry name" value="CARBOXYPEPT_SER_HIS"/>
    <property type="match status" value="1"/>
</dbReference>
<feature type="chain" id="PRO_5042669504" description="Carboxypeptidase" evidence="6">
    <location>
        <begin position="31"/>
        <end position="693"/>
    </location>
</feature>
<dbReference type="GO" id="GO:0004185">
    <property type="term" value="F:serine-type carboxypeptidase activity"/>
    <property type="evidence" value="ECO:0007669"/>
    <property type="project" value="UniProtKB-UniRule"/>
</dbReference>
<comment type="caution">
    <text evidence="8">The sequence shown here is derived from an EMBL/GenBank/DDBJ whole genome shotgun (WGS) entry which is preliminary data.</text>
</comment>
<dbReference type="EC" id="3.4.16.-" evidence="6"/>
<dbReference type="PANTHER" id="PTHR11802">
    <property type="entry name" value="SERINE PROTEASE FAMILY S10 SERINE CARBOXYPEPTIDASE"/>
    <property type="match status" value="1"/>
</dbReference>
<keyword evidence="9" id="KW-1185">Reference proteome</keyword>
<dbReference type="Pfam" id="PF00450">
    <property type="entry name" value="Peptidase_S10"/>
    <property type="match status" value="1"/>
</dbReference>
<name>A0AAN6N9H9_9PEZI</name>
<dbReference type="GO" id="GO:0006508">
    <property type="term" value="P:proteolysis"/>
    <property type="evidence" value="ECO:0007669"/>
    <property type="project" value="UniProtKB-KW"/>
</dbReference>
<dbReference type="Proteomes" id="UP001303473">
    <property type="component" value="Unassembled WGS sequence"/>
</dbReference>